<organism evidence="2 3">
    <name type="scientific">Prunus yedoensis var. nudiflora</name>
    <dbReference type="NCBI Taxonomy" id="2094558"/>
    <lineage>
        <taxon>Eukaryota</taxon>
        <taxon>Viridiplantae</taxon>
        <taxon>Streptophyta</taxon>
        <taxon>Embryophyta</taxon>
        <taxon>Tracheophyta</taxon>
        <taxon>Spermatophyta</taxon>
        <taxon>Magnoliopsida</taxon>
        <taxon>eudicotyledons</taxon>
        <taxon>Gunneridae</taxon>
        <taxon>Pentapetalae</taxon>
        <taxon>rosids</taxon>
        <taxon>fabids</taxon>
        <taxon>Rosales</taxon>
        <taxon>Rosaceae</taxon>
        <taxon>Amygdaloideae</taxon>
        <taxon>Amygdaleae</taxon>
        <taxon>Prunus</taxon>
    </lineage>
</organism>
<evidence type="ECO:0000256" key="1">
    <source>
        <dbReference type="SAM" id="MobiDB-lite"/>
    </source>
</evidence>
<reference evidence="2 3" key="1">
    <citation type="submission" date="2018-02" db="EMBL/GenBank/DDBJ databases">
        <title>Draft genome of wild Prunus yedoensis var. nudiflora.</title>
        <authorList>
            <person name="Baek S."/>
            <person name="Kim J.-H."/>
            <person name="Choi K."/>
            <person name="Kim G.-B."/>
            <person name="Cho A."/>
            <person name="Jang H."/>
            <person name="Shin C.-H."/>
            <person name="Yu H.-J."/>
            <person name="Mun J.-H."/>
        </authorList>
    </citation>
    <scope>NUCLEOTIDE SEQUENCE [LARGE SCALE GENOMIC DNA]</scope>
    <source>
        <strain evidence="3">cv. Jeju island</strain>
        <tissue evidence="2">Leaf</tissue>
    </source>
</reference>
<dbReference type="Proteomes" id="UP000250321">
    <property type="component" value="Unassembled WGS sequence"/>
</dbReference>
<comment type="caution">
    <text evidence="2">The sequence shown here is derived from an EMBL/GenBank/DDBJ whole genome shotgun (WGS) entry which is preliminary data.</text>
</comment>
<gene>
    <name evidence="2" type="ORF">Pyn_26436</name>
</gene>
<protein>
    <submittedName>
        <fullName evidence="2">Uncharacterized protein</fullName>
    </submittedName>
</protein>
<evidence type="ECO:0000313" key="3">
    <source>
        <dbReference type="Proteomes" id="UP000250321"/>
    </source>
</evidence>
<keyword evidence="3" id="KW-1185">Reference proteome</keyword>
<feature type="region of interest" description="Disordered" evidence="1">
    <location>
        <begin position="20"/>
        <end position="44"/>
    </location>
</feature>
<name>A0A314ZTJ5_PRUYE</name>
<dbReference type="EMBL" id="PJQY01000002">
    <property type="protein sequence ID" value="PQQ21980.1"/>
    <property type="molecule type" value="Genomic_DNA"/>
</dbReference>
<sequence>MEYLDLRDLLEAKKAQYVRPHNRDREVDRDHEVNHGRDREVDRDQEVDQFEVCPNGDEHAGESRILDTMKQMQDEMDRKLELRLTALERERGPGPLDLVTTTNTLPFTRDILEFKLPKDFKQLKM</sequence>
<dbReference type="AlphaFoldDB" id="A0A314ZTJ5"/>
<proteinExistence type="predicted"/>
<feature type="compositionally biased region" description="Basic and acidic residues" evidence="1">
    <location>
        <begin position="21"/>
        <end position="44"/>
    </location>
</feature>
<evidence type="ECO:0000313" key="2">
    <source>
        <dbReference type="EMBL" id="PQQ21980.1"/>
    </source>
</evidence>
<accession>A0A314ZTJ5</accession>